<organism evidence="1 2">
    <name type="scientific">Nocardioides marinus</name>
    <dbReference type="NCBI Taxonomy" id="374514"/>
    <lineage>
        <taxon>Bacteria</taxon>
        <taxon>Bacillati</taxon>
        <taxon>Actinomycetota</taxon>
        <taxon>Actinomycetes</taxon>
        <taxon>Propionibacteriales</taxon>
        <taxon>Nocardioidaceae</taxon>
        <taxon>Nocardioides</taxon>
    </lineage>
</organism>
<evidence type="ECO:0000313" key="2">
    <source>
        <dbReference type="Proteomes" id="UP000537326"/>
    </source>
</evidence>
<reference evidence="1 2" key="1">
    <citation type="submission" date="2020-07" db="EMBL/GenBank/DDBJ databases">
        <title>Sequencing the genomes of 1000 actinobacteria strains.</title>
        <authorList>
            <person name="Klenk H.-P."/>
        </authorList>
    </citation>
    <scope>NUCLEOTIDE SEQUENCE [LARGE SCALE GENOMIC DNA]</scope>
    <source>
        <strain evidence="1 2">DSM 18248</strain>
    </source>
</reference>
<accession>A0A7Y9YHX1</accession>
<dbReference type="InterPro" id="IPR012675">
    <property type="entry name" value="Beta-grasp_dom_sf"/>
</dbReference>
<proteinExistence type="predicted"/>
<name>A0A7Y9YHX1_9ACTN</name>
<dbReference type="EMBL" id="JACBZI010000001">
    <property type="protein sequence ID" value="NYI11532.1"/>
    <property type="molecule type" value="Genomic_DNA"/>
</dbReference>
<sequence length="92" mass="9794">MLDETQIIAVRYWAGAKHAAGTDRDELVTRTALTLEEVRRRAIDLHPGTRLGEVLGACSALIGEQPVGKADPASVTVRPGETVEFLPPFAGG</sequence>
<comment type="caution">
    <text evidence="1">The sequence shown here is derived from an EMBL/GenBank/DDBJ whole genome shotgun (WGS) entry which is preliminary data.</text>
</comment>
<dbReference type="AlphaFoldDB" id="A0A7Y9YHX1"/>
<dbReference type="Gene3D" id="3.10.20.30">
    <property type="match status" value="1"/>
</dbReference>
<gene>
    <name evidence="1" type="ORF">BKA05_003047</name>
</gene>
<evidence type="ECO:0000313" key="1">
    <source>
        <dbReference type="EMBL" id="NYI11532.1"/>
    </source>
</evidence>
<dbReference type="SUPFAM" id="SSF54285">
    <property type="entry name" value="MoaD/ThiS"/>
    <property type="match status" value="1"/>
</dbReference>
<keyword evidence="2" id="KW-1185">Reference proteome</keyword>
<dbReference type="Proteomes" id="UP000537326">
    <property type="component" value="Unassembled WGS sequence"/>
</dbReference>
<dbReference type="RefSeq" id="WP_343045701.1">
    <property type="nucleotide sequence ID" value="NZ_BAAAPP010000006.1"/>
</dbReference>
<protein>
    <submittedName>
        <fullName evidence="1">Molybdopterin converting factor small subunit</fullName>
    </submittedName>
</protein>
<dbReference type="InterPro" id="IPR016155">
    <property type="entry name" value="Mopterin_synth/thiamin_S_b"/>
</dbReference>